<reference evidence="1 2" key="1">
    <citation type="submission" date="2020-07" db="EMBL/GenBank/DDBJ databases">
        <title>Comparative genomics of pyrophilous fungi reveals a link between fire events and developmental genes.</title>
        <authorList>
            <consortium name="DOE Joint Genome Institute"/>
            <person name="Steindorff A.S."/>
            <person name="Carver A."/>
            <person name="Calhoun S."/>
            <person name="Stillman K."/>
            <person name="Liu H."/>
            <person name="Lipzen A."/>
            <person name="Pangilinan J."/>
            <person name="Labutti K."/>
            <person name="Bruns T.D."/>
            <person name="Grigoriev I.V."/>
        </authorList>
    </citation>
    <scope>NUCLEOTIDE SEQUENCE [LARGE SCALE GENOMIC DNA]</scope>
    <source>
        <strain evidence="1 2">CBS 144469</strain>
    </source>
</reference>
<name>A0A8H6HG87_9AGAR</name>
<comment type="caution">
    <text evidence="1">The sequence shown here is derived from an EMBL/GenBank/DDBJ whole genome shotgun (WGS) entry which is preliminary data.</text>
</comment>
<keyword evidence="2" id="KW-1185">Reference proteome</keyword>
<dbReference type="Proteomes" id="UP000521943">
    <property type="component" value="Unassembled WGS sequence"/>
</dbReference>
<organism evidence="1 2">
    <name type="scientific">Ephemerocybe angulata</name>
    <dbReference type="NCBI Taxonomy" id="980116"/>
    <lineage>
        <taxon>Eukaryota</taxon>
        <taxon>Fungi</taxon>
        <taxon>Dikarya</taxon>
        <taxon>Basidiomycota</taxon>
        <taxon>Agaricomycotina</taxon>
        <taxon>Agaricomycetes</taxon>
        <taxon>Agaricomycetidae</taxon>
        <taxon>Agaricales</taxon>
        <taxon>Agaricineae</taxon>
        <taxon>Psathyrellaceae</taxon>
        <taxon>Ephemerocybe</taxon>
    </lineage>
</organism>
<proteinExistence type="predicted"/>
<gene>
    <name evidence="1" type="ORF">DFP72DRAFT_924664</name>
</gene>
<evidence type="ECO:0000313" key="2">
    <source>
        <dbReference type="Proteomes" id="UP000521943"/>
    </source>
</evidence>
<dbReference type="OrthoDB" id="3086403at2759"/>
<dbReference type="AlphaFoldDB" id="A0A8H6HG87"/>
<accession>A0A8H6HG87</accession>
<sequence length="119" mass="13681">MGLSTQLPGKNIPLHTEQIMRFIDKYYPEMVMVAGSEKILKFMNSVQDYLPDAWKPELAWVVVPMKGKVWHTLGIVICGNRTDAEMAKSCDAETIMEMQEILEVKTSPGWYYVAPEDYY</sequence>
<protein>
    <submittedName>
        <fullName evidence="1">Uncharacterized protein</fullName>
    </submittedName>
</protein>
<dbReference type="EMBL" id="JACGCI010000101">
    <property type="protein sequence ID" value="KAF6745702.1"/>
    <property type="molecule type" value="Genomic_DNA"/>
</dbReference>
<evidence type="ECO:0000313" key="1">
    <source>
        <dbReference type="EMBL" id="KAF6745702.1"/>
    </source>
</evidence>